<protein>
    <recommendedName>
        <fullName evidence="4">Peptidase S1 domain-containing protein</fullName>
    </recommendedName>
</protein>
<dbReference type="InterPro" id="IPR018114">
    <property type="entry name" value="TRYPSIN_HIS"/>
</dbReference>
<reference evidence="5" key="1">
    <citation type="submission" date="2023-01" db="EMBL/GenBank/DDBJ databases">
        <title>Genome assembly of the deep-sea coral Lophelia pertusa.</title>
        <authorList>
            <person name="Herrera S."/>
            <person name="Cordes E."/>
        </authorList>
    </citation>
    <scope>NUCLEOTIDE SEQUENCE</scope>
    <source>
        <strain evidence="5">USNM1676648</strain>
        <tissue evidence="5">Polyp</tissue>
    </source>
</reference>
<dbReference type="Proteomes" id="UP001163046">
    <property type="component" value="Unassembled WGS sequence"/>
</dbReference>
<gene>
    <name evidence="5" type="ORF">OS493_015625</name>
</gene>
<accession>A0A9W9YPD0</accession>
<keyword evidence="2 3" id="KW-0732">Signal</keyword>
<dbReference type="Gene3D" id="2.40.10.10">
    <property type="entry name" value="Trypsin-like serine proteases"/>
    <property type="match status" value="2"/>
</dbReference>
<feature type="chain" id="PRO_5040798745" description="Peptidase S1 domain-containing protein" evidence="3">
    <location>
        <begin position="27"/>
        <end position="319"/>
    </location>
</feature>
<keyword evidence="6" id="KW-1185">Reference proteome</keyword>
<dbReference type="InterPro" id="IPR043504">
    <property type="entry name" value="Peptidase_S1_PA_chymotrypsin"/>
</dbReference>
<dbReference type="GO" id="GO:0006508">
    <property type="term" value="P:proteolysis"/>
    <property type="evidence" value="ECO:0007669"/>
    <property type="project" value="InterPro"/>
</dbReference>
<organism evidence="5 6">
    <name type="scientific">Desmophyllum pertusum</name>
    <dbReference type="NCBI Taxonomy" id="174260"/>
    <lineage>
        <taxon>Eukaryota</taxon>
        <taxon>Metazoa</taxon>
        <taxon>Cnidaria</taxon>
        <taxon>Anthozoa</taxon>
        <taxon>Hexacorallia</taxon>
        <taxon>Scleractinia</taxon>
        <taxon>Caryophylliina</taxon>
        <taxon>Caryophylliidae</taxon>
        <taxon>Desmophyllum</taxon>
    </lineage>
</organism>
<dbReference type="OrthoDB" id="10037376at2759"/>
<dbReference type="AlphaFoldDB" id="A0A9W9YPD0"/>
<proteinExistence type="inferred from homology"/>
<dbReference type="InterPro" id="IPR001254">
    <property type="entry name" value="Trypsin_dom"/>
</dbReference>
<dbReference type="InterPro" id="IPR050966">
    <property type="entry name" value="Glutamyl_endopeptidase"/>
</dbReference>
<feature type="domain" description="Peptidase S1" evidence="4">
    <location>
        <begin position="199"/>
        <end position="299"/>
    </location>
</feature>
<evidence type="ECO:0000256" key="1">
    <source>
        <dbReference type="ARBA" id="ARBA00007664"/>
    </source>
</evidence>
<evidence type="ECO:0000313" key="5">
    <source>
        <dbReference type="EMBL" id="KAJ7360523.1"/>
    </source>
</evidence>
<comment type="similarity">
    <text evidence="1">Belongs to the peptidase S1 family.</text>
</comment>
<dbReference type="EMBL" id="MU827309">
    <property type="protein sequence ID" value="KAJ7360523.1"/>
    <property type="molecule type" value="Genomic_DNA"/>
</dbReference>
<sequence length="319" mass="36561">MIFIVKSFAVAGLLCWALQCPGIVYSASHRMPKGVDNSLANSGVNATRIPSTTASIPEDTIDEDFPPLGFYIKDVLTTPLEKSNHTDAFQPNNYTKELEYDELINDSQQDNLSWRLNYETLYVNGTHTLTEVVLEKVDGKENASRDAWSRLSDMELEDPNLIPGEFNMYDHDRDSGRHRQRRAVFGTDDRTLVSHVDSKHLPYSAVVRISTGCTGTLISEYHVLTAAHCVHSGLKWNFKDPKDVKVYVLRHQRKVIQIGVDYVKVPRGWTLSRDYRYDYSVIRLRRPHKNQYLGLYEIPVDFSHHMRIQFASFPADKNP</sequence>
<dbReference type="SUPFAM" id="SSF50494">
    <property type="entry name" value="Trypsin-like serine proteases"/>
    <property type="match status" value="1"/>
</dbReference>
<evidence type="ECO:0000256" key="3">
    <source>
        <dbReference type="SAM" id="SignalP"/>
    </source>
</evidence>
<dbReference type="Pfam" id="PF00089">
    <property type="entry name" value="Trypsin"/>
    <property type="match status" value="1"/>
</dbReference>
<feature type="signal peptide" evidence="3">
    <location>
        <begin position="1"/>
        <end position="26"/>
    </location>
</feature>
<dbReference type="PANTHER" id="PTHR15462">
    <property type="entry name" value="SERINE PROTEASE"/>
    <property type="match status" value="1"/>
</dbReference>
<dbReference type="GO" id="GO:0004252">
    <property type="term" value="F:serine-type endopeptidase activity"/>
    <property type="evidence" value="ECO:0007669"/>
    <property type="project" value="InterPro"/>
</dbReference>
<dbReference type="InterPro" id="IPR009003">
    <property type="entry name" value="Peptidase_S1_PA"/>
</dbReference>
<evidence type="ECO:0000256" key="2">
    <source>
        <dbReference type="ARBA" id="ARBA00022729"/>
    </source>
</evidence>
<dbReference type="PANTHER" id="PTHR15462:SF8">
    <property type="entry name" value="SERINE PROTEASE"/>
    <property type="match status" value="1"/>
</dbReference>
<dbReference type="PROSITE" id="PS00134">
    <property type="entry name" value="TRYPSIN_HIS"/>
    <property type="match status" value="1"/>
</dbReference>
<comment type="caution">
    <text evidence="5">The sequence shown here is derived from an EMBL/GenBank/DDBJ whole genome shotgun (WGS) entry which is preliminary data.</text>
</comment>
<evidence type="ECO:0000259" key="4">
    <source>
        <dbReference type="Pfam" id="PF00089"/>
    </source>
</evidence>
<evidence type="ECO:0000313" key="6">
    <source>
        <dbReference type="Proteomes" id="UP001163046"/>
    </source>
</evidence>
<name>A0A9W9YPD0_9CNID</name>